<feature type="transmembrane region" description="Helical" evidence="1">
    <location>
        <begin position="29"/>
        <end position="49"/>
    </location>
</feature>
<feature type="transmembrane region" description="Helical" evidence="1">
    <location>
        <begin position="61"/>
        <end position="82"/>
    </location>
</feature>
<feature type="transmembrane region" description="Helical" evidence="1">
    <location>
        <begin position="308"/>
        <end position="327"/>
    </location>
</feature>
<keyword evidence="1" id="KW-0472">Membrane</keyword>
<feature type="transmembrane region" description="Helical" evidence="1">
    <location>
        <begin position="143"/>
        <end position="167"/>
    </location>
</feature>
<keyword evidence="1" id="KW-1133">Transmembrane helix</keyword>
<dbReference type="AlphaFoldDB" id="A0A815V952"/>
<gene>
    <name evidence="2" type="ORF">KQP761_LOCUS16050</name>
</gene>
<dbReference type="OrthoDB" id="10016356at2759"/>
<accession>A0A815V952</accession>
<name>A0A815V952_9BILA</name>
<sequence>MNWIAAQSYIVGYTAIIRSESLVFMHNYLFTWSIAIFFSLIPTILFICAPSSLRTTRTSHFLLICLVCLSNMCSLYIHPYMISTHGELTLSYHSCRFIVFISTLAKPMELYVTLLFSIERLFTKILSNFLLQFTNRRQLFQRLYSLCIFLGTILIFSTRLYSVLLLIKRNQSTSDQSNTDDVDTTDKIATINNSSSDRNVTFKYCFSSMDIDEYATFLSFYTIQYWFEFLSFSITILILLIIIIHQFCLPRIQRPNALHYLSVNTKLYLSLSSCTIASESILLFFHYIVDDADNDGTTLQIVSLKCMLFVYSFRCIVLPLVICLATCDPLKQLLMEIFIARSYLDYIDESDTTTTIDNQAESFSPTKRKNLDIYQRIRRKFIKIKTSNDKEYLAGEET</sequence>
<evidence type="ECO:0000313" key="3">
    <source>
        <dbReference type="Proteomes" id="UP000663834"/>
    </source>
</evidence>
<feature type="transmembrane region" description="Helical" evidence="1">
    <location>
        <begin position="267"/>
        <end position="288"/>
    </location>
</feature>
<comment type="caution">
    <text evidence="2">The sequence shown here is derived from an EMBL/GenBank/DDBJ whole genome shotgun (WGS) entry which is preliminary data.</text>
</comment>
<evidence type="ECO:0000313" key="2">
    <source>
        <dbReference type="EMBL" id="CAF1527045.1"/>
    </source>
</evidence>
<feature type="transmembrane region" description="Helical" evidence="1">
    <location>
        <begin position="225"/>
        <end position="247"/>
    </location>
</feature>
<dbReference type="Proteomes" id="UP000663834">
    <property type="component" value="Unassembled WGS sequence"/>
</dbReference>
<proteinExistence type="predicted"/>
<keyword evidence="1" id="KW-0812">Transmembrane</keyword>
<evidence type="ECO:0000256" key="1">
    <source>
        <dbReference type="SAM" id="Phobius"/>
    </source>
</evidence>
<organism evidence="2 3">
    <name type="scientific">Rotaria magnacalcarata</name>
    <dbReference type="NCBI Taxonomy" id="392030"/>
    <lineage>
        <taxon>Eukaryota</taxon>
        <taxon>Metazoa</taxon>
        <taxon>Spiralia</taxon>
        <taxon>Gnathifera</taxon>
        <taxon>Rotifera</taxon>
        <taxon>Eurotatoria</taxon>
        <taxon>Bdelloidea</taxon>
        <taxon>Philodinida</taxon>
        <taxon>Philodinidae</taxon>
        <taxon>Rotaria</taxon>
    </lineage>
</organism>
<protein>
    <submittedName>
        <fullName evidence="2">Uncharacterized protein</fullName>
    </submittedName>
</protein>
<reference evidence="2" key="1">
    <citation type="submission" date="2021-02" db="EMBL/GenBank/DDBJ databases">
        <authorList>
            <person name="Nowell W R."/>
        </authorList>
    </citation>
    <scope>NUCLEOTIDE SEQUENCE</scope>
</reference>
<dbReference type="EMBL" id="CAJNOW010007982">
    <property type="protein sequence ID" value="CAF1527045.1"/>
    <property type="molecule type" value="Genomic_DNA"/>
</dbReference>